<protein>
    <submittedName>
        <fullName evidence="1">Uncharacterized protein</fullName>
    </submittedName>
</protein>
<proteinExistence type="predicted"/>
<accession>A0A381XB64</accession>
<dbReference type="AlphaFoldDB" id="A0A381XB64"/>
<sequence>MKKLTLSLLLGLGLVSQIHDLTAEDSKPLDYKYLVLSETVIEDMDAFESLQKGWSTWLNDNNIKMSDQTVWTDSQGYGFTASTYKTFSEIEQNNDIGQGAVVKYLSESADKSLQGHWQKMSASHKNSVWKIRNDISGKSLGADVAGWMDFRINRFIHLKKEGMRDFVEFWKYMKENDKEIENSYDYRIYENIYGYDGPCFMLTVGSSDVFNYYAEWKIREDKREKTEKFEEMRKNYQDSIRKSVVHHLTLKRELSYKK</sequence>
<reference evidence="1" key="1">
    <citation type="submission" date="2018-05" db="EMBL/GenBank/DDBJ databases">
        <authorList>
            <person name="Lanie J.A."/>
            <person name="Ng W.-L."/>
            <person name="Kazmierczak K.M."/>
            <person name="Andrzejewski T.M."/>
            <person name="Davidsen T.M."/>
            <person name="Wayne K.J."/>
            <person name="Tettelin H."/>
            <person name="Glass J.I."/>
            <person name="Rusch D."/>
            <person name="Podicherti R."/>
            <person name="Tsui H.-C.T."/>
            <person name="Winkler M.E."/>
        </authorList>
    </citation>
    <scope>NUCLEOTIDE SEQUENCE</scope>
</reference>
<dbReference type="EMBL" id="UINC01014555">
    <property type="protein sequence ID" value="SVA62005.1"/>
    <property type="molecule type" value="Genomic_DNA"/>
</dbReference>
<organism evidence="1">
    <name type="scientific">marine metagenome</name>
    <dbReference type="NCBI Taxonomy" id="408172"/>
    <lineage>
        <taxon>unclassified sequences</taxon>
        <taxon>metagenomes</taxon>
        <taxon>ecological metagenomes</taxon>
    </lineage>
</organism>
<evidence type="ECO:0000313" key="1">
    <source>
        <dbReference type="EMBL" id="SVA62005.1"/>
    </source>
</evidence>
<name>A0A381XB64_9ZZZZ</name>
<gene>
    <name evidence="1" type="ORF">METZ01_LOCUS114859</name>
</gene>